<accession>A0ABR1EGQ0</accession>
<sequence>MERISAAAQELYLTYELYGLLVLGDSKMADSRSYFFCDTQNEVTLEPTCMADFARREVEFIEEFQRQLGTKIRETEYQKKRGNHINVFVQTKAQ</sequence>
<evidence type="ECO:0000313" key="1">
    <source>
        <dbReference type="EMBL" id="KAK6761800.1"/>
    </source>
</evidence>
<proteinExistence type="predicted"/>
<dbReference type="EMBL" id="JAVFWL010000006">
    <property type="protein sequence ID" value="KAK6761800.1"/>
    <property type="molecule type" value="Genomic_DNA"/>
</dbReference>
<reference evidence="1 2" key="1">
    <citation type="submission" date="2023-08" db="EMBL/GenBank/DDBJ databases">
        <title>A Necator americanus chromosomal reference genome.</title>
        <authorList>
            <person name="Ilik V."/>
            <person name="Petrzelkova K.J."/>
            <person name="Pardy F."/>
            <person name="Fuh T."/>
            <person name="Niatou-Singa F.S."/>
            <person name="Gouil Q."/>
            <person name="Baker L."/>
            <person name="Ritchie M.E."/>
            <person name="Jex A.R."/>
            <person name="Gazzola D."/>
            <person name="Li H."/>
            <person name="Toshio Fujiwara R."/>
            <person name="Zhan B."/>
            <person name="Aroian R.V."/>
            <person name="Pafco B."/>
            <person name="Schwarz E.M."/>
        </authorList>
    </citation>
    <scope>NUCLEOTIDE SEQUENCE [LARGE SCALE GENOMIC DNA]</scope>
    <source>
        <strain evidence="1 2">Aroian</strain>
        <tissue evidence="1">Whole animal</tissue>
    </source>
</reference>
<comment type="caution">
    <text evidence="1">The sequence shown here is derived from an EMBL/GenBank/DDBJ whole genome shotgun (WGS) entry which is preliminary data.</text>
</comment>
<gene>
    <name evidence="1" type="primary">Necator_chrX.g22928</name>
    <name evidence="1" type="ORF">RB195_022765</name>
</gene>
<dbReference type="Proteomes" id="UP001303046">
    <property type="component" value="Unassembled WGS sequence"/>
</dbReference>
<keyword evidence="2" id="KW-1185">Reference proteome</keyword>
<name>A0ABR1EGQ0_NECAM</name>
<evidence type="ECO:0000313" key="2">
    <source>
        <dbReference type="Proteomes" id="UP001303046"/>
    </source>
</evidence>
<protein>
    <submittedName>
        <fullName evidence="1">Uncharacterized protein</fullName>
    </submittedName>
</protein>
<organism evidence="1 2">
    <name type="scientific">Necator americanus</name>
    <name type="common">Human hookworm</name>
    <dbReference type="NCBI Taxonomy" id="51031"/>
    <lineage>
        <taxon>Eukaryota</taxon>
        <taxon>Metazoa</taxon>
        <taxon>Ecdysozoa</taxon>
        <taxon>Nematoda</taxon>
        <taxon>Chromadorea</taxon>
        <taxon>Rhabditida</taxon>
        <taxon>Rhabditina</taxon>
        <taxon>Rhabditomorpha</taxon>
        <taxon>Strongyloidea</taxon>
        <taxon>Ancylostomatidae</taxon>
        <taxon>Bunostominae</taxon>
        <taxon>Necator</taxon>
    </lineage>
</organism>